<reference evidence="16 17" key="1">
    <citation type="journal article" date="2017" name="G3 (Bethesda)">
        <title>The Physical Genome Mapping of Anopheles albimanus Corrected Scaffold Misassemblies and Identified Interarm Rearrangements in Genus Anopheles.</title>
        <authorList>
            <person name="Artemov G.N."/>
            <person name="Peery A.N."/>
            <person name="Jiang X."/>
            <person name="Tu Z."/>
            <person name="Stegniy V.N."/>
            <person name="Sharakhova M.V."/>
            <person name="Sharakhov I.V."/>
        </authorList>
    </citation>
    <scope>NUCLEOTIDE SEQUENCE [LARGE SCALE GENOMIC DNA]</scope>
    <source>
        <strain evidence="16 17">ALBI9_A</strain>
    </source>
</reference>
<keyword evidence="7" id="KW-0547">Nucleotide-binding</keyword>
<dbReference type="SUPFAM" id="SSF63748">
    <property type="entry name" value="Tudor/PWWP/MBT"/>
    <property type="match status" value="1"/>
</dbReference>
<dbReference type="CDD" id="cd18791">
    <property type="entry name" value="SF2_C_RHA"/>
    <property type="match status" value="1"/>
</dbReference>
<accession>A0A182F762</accession>
<keyword evidence="17" id="KW-1185">Reference proteome</keyword>
<dbReference type="InterPro" id="IPR027417">
    <property type="entry name" value="P-loop_NTPase"/>
</dbReference>
<dbReference type="GO" id="GO:0005737">
    <property type="term" value="C:cytoplasm"/>
    <property type="evidence" value="ECO:0007669"/>
    <property type="project" value="UniProtKB-SubCell"/>
</dbReference>
<evidence type="ECO:0000313" key="17">
    <source>
        <dbReference type="Proteomes" id="UP000069272"/>
    </source>
</evidence>
<dbReference type="Pfam" id="PF00567">
    <property type="entry name" value="TUDOR"/>
    <property type="match status" value="1"/>
</dbReference>
<dbReference type="SMART" id="SM00490">
    <property type="entry name" value="HELICc"/>
    <property type="match status" value="1"/>
</dbReference>
<evidence type="ECO:0000256" key="10">
    <source>
        <dbReference type="ARBA" id="ARBA00022806"/>
    </source>
</evidence>
<dbReference type="Pfam" id="PF00271">
    <property type="entry name" value="Helicase_C"/>
    <property type="match status" value="1"/>
</dbReference>
<evidence type="ECO:0000256" key="9">
    <source>
        <dbReference type="ARBA" id="ARBA00022801"/>
    </source>
</evidence>
<evidence type="ECO:0000256" key="7">
    <source>
        <dbReference type="ARBA" id="ARBA00022741"/>
    </source>
</evidence>
<dbReference type="GO" id="GO:0030154">
    <property type="term" value="P:cell differentiation"/>
    <property type="evidence" value="ECO:0007669"/>
    <property type="project" value="UniProtKB-KW"/>
</dbReference>
<evidence type="ECO:0000256" key="13">
    <source>
        <dbReference type="ARBA" id="ARBA00023158"/>
    </source>
</evidence>
<dbReference type="InterPro" id="IPR035437">
    <property type="entry name" value="SNase_OB-fold_sf"/>
</dbReference>
<dbReference type="InterPro" id="IPR014001">
    <property type="entry name" value="Helicase_ATP-bd"/>
</dbReference>
<keyword evidence="8" id="KW-0221">Differentiation</keyword>
<dbReference type="InterPro" id="IPR002999">
    <property type="entry name" value="Tudor"/>
</dbReference>
<keyword evidence="9" id="KW-0378">Hydrolase</keyword>
<dbReference type="VEuPathDB" id="VectorBase:AALB002321"/>
<dbReference type="GO" id="GO:0051321">
    <property type="term" value="P:meiotic cell cycle"/>
    <property type="evidence" value="ECO:0007669"/>
    <property type="project" value="UniProtKB-KW"/>
</dbReference>
<keyword evidence="13" id="KW-0943">RNA-mediated gene silencing</keyword>
<name>A0A182F762_ANOAL</name>
<dbReference type="GO" id="GO:0007283">
    <property type="term" value="P:spermatogenesis"/>
    <property type="evidence" value="ECO:0007669"/>
    <property type="project" value="UniProtKB-KW"/>
</dbReference>
<reference evidence="16" key="2">
    <citation type="submission" date="2022-08" db="UniProtKB">
        <authorList>
            <consortium name="EnsemblMetazoa"/>
        </authorList>
    </citation>
    <scope>IDENTIFICATION</scope>
    <source>
        <strain evidence="16">STECLA/ALBI9_A</strain>
    </source>
</reference>
<evidence type="ECO:0000256" key="6">
    <source>
        <dbReference type="ARBA" id="ARBA00022490"/>
    </source>
</evidence>
<dbReference type="GO" id="GO:0003724">
    <property type="term" value="F:RNA helicase activity"/>
    <property type="evidence" value="ECO:0007669"/>
    <property type="project" value="UniProtKB-EC"/>
</dbReference>
<dbReference type="GO" id="GO:0003723">
    <property type="term" value="F:RNA binding"/>
    <property type="evidence" value="ECO:0007669"/>
    <property type="project" value="TreeGrafter"/>
</dbReference>
<dbReference type="InterPro" id="IPR011545">
    <property type="entry name" value="DEAD/DEAH_box_helicase_dom"/>
</dbReference>
<comment type="catalytic activity">
    <reaction evidence="15">
        <text>ATP + H2O = ADP + phosphate + H(+)</text>
        <dbReference type="Rhea" id="RHEA:13065"/>
        <dbReference type="ChEBI" id="CHEBI:15377"/>
        <dbReference type="ChEBI" id="CHEBI:15378"/>
        <dbReference type="ChEBI" id="CHEBI:30616"/>
        <dbReference type="ChEBI" id="CHEBI:43474"/>
        <dbReference type="ChEBI" id="CHEBI:456216"/>
        <dbReference type="EC" id="3.6.4.13"/>
    </reaction>
</comment>
<dbReference type="PANTHER" id="PTHR18934:SF113">
    <property type="entry name" value="ATP-DEPENDENT RNA HELICASE TDRD9"/>
    <property type="match status" value="1"/>
</dbReference>
<dbReference type="Pfam" id="PF21010">
    <property type="entry name" value="HA2_C"/>
    <property type="match status" value="1"/>
</dbReference>
<dbReference type="PANTHER" id="PTHR18934">
    <property type="entry name" value="ATP-DEPENDENT RNA HELICASE"/>
    <property type="match status" value="1"/>
</dbReference>
<keyword evidence="14" id="KW-0469">Meiosis</keyword>
<dbReference type="Gene3D" id="1.20.120.1080">
    <property type="match status" value="1"/>
</dbReference>
<dbReference type="InterPro" id="IPR007502">
    <property type="entry name" value="Helicase-assoc_dom"/>
</dbReference>
<evidence type="ECO:0000256" key="1">
    <source>
        <dbReference type="ARBA" id="ARBA00004496"/>
    </source>
</evidence>
<evidence type="ECO:0000256" key="2">
    <source>
        <dbReference type="ARBA" id="ARBA00008792"/>
    </source>
</evidence>
<dbReference type="Gene3D" id="2.40.50.90">
    <property type="match status" value="1"/>
</dbReference>
<keyword evidence="10" id="KW-0347">Helicase</keyword>
<dbReference type="GO" id="GO:0005524">
    <property type="term" value="F:ATP binding"/>
    <property type="evidence" value="ECO:0007669"/>
    <property type="project" value="UniProtKB-KW"/>
</dbReference>
<evidence type="ECO:0000313" key="16">
    <source>
        <dbReference type="EnsemblMetazoa" id="AALB002321-PA"/>
    </source>
</evidence>
<keyword evidence="6" id="KW-0963">Cytoplasm</keyword>
<dbReference type="SMART" id="SM00487">
    <property type="entry name" value="DEXDc"/>
    <property type="match status" value="1"/>
</dbReference>
<evidence type="ECO:0000256" key="8">
    <source>
        <dbReference type="ARBA" id="ARBA00022782"/>
    </source>
</evidence>
<evidence type="ECO:0000256" key="3">
    <source>
        <dbReference type="ARBA" id="ARBA00012552"/>
    </source>
</evidence>
<dbReference type="Proteomes" id="UP000069272">
    <property type="component" value="Chromosome 2R"/>
</dbReference>
<keyword evidence="5" id="KW-0217">Developmental protein</keyword>
<keyword evidence="12" id="KW-0744">Spermatogenesis</keyword>
<dbReference type="FunFam" id="3.40.50.300:FF:001760">
    <property type="entry name" value="ATP-dependent RNA helicase"/>
    <property type="match status" value="1"/>
</dbReference>
<dbReference type="InterPro" id="IPR001650">
    <property type="entry name" value="Helicase_C-like"/>
</dbReference>
<dbReference type="Pfam" id="PF00270">
    <property type="entry name" value="DEAD"/>
    <property type="match status" value="1"/>
</dbReference>
<organism evidence="16 17">
    <name type="scientific">Anopheles albimanus</name>
    <name type="common">New world malaria mosquito</name>
    <dbReference type="NCBI Taxonomy" id="7167"/>
    <lineage>
        <taxon>Eukaryota</taxon>
        <taxon>Metazoa</taxon>
        <taxon>Ecdysozoa</taxon>
        <taxon>Arthropoda</taxon>
        <taxon>Hexapoda</taxon>
        <taxon>Insecta</taxon>
        <taxon>Pterygota</taxon>
        <taxon>Neoptera</taxon>
        <taxon>Endopterygota</taxon>
        <taxon>Diptera</taxon>
        <taxon>Nematocera</taxon>
        <taxon>Culicoidea</taxon>
        <taxon>Culicidae</taxon>
        <taxon>Anophelinae</taxon>
        <taxon>Anopheles</taxon>
    </lineage>
</organism>
<dbReference type="STRING" id="7167.A0A182F762"/>
<dbReference type="VEuPathDB" id="VectorBase:AALB20_034141"/>
<dbReference type="EnsemblMetazoa" id="AALB002321-RA">
    <property type="protein sequence ID" value="AALB002321-PA"/>
    <property type="gene ID" value="AALB002321"/>
</dbReference>
<dbReference type="PROSITE" id="PS51192">
    <property type="entry name" value="HELICASE_ATP_BIND_1"/>
    <property type="match status" value="1"/>
</dbReference>
<dbReference type="GO" id="GO:0031047">
    <property type="term" value="P:regulatory ncRNA-mediated gene silencing"/>
    <property type="evidence" value="ECO:0007669"/>
    <property type="project" value="UniProtKB-KW"/>
</dbReference>
<dbReference type="GO" id="GO:0016787">
    <property type="term" value="F:hydrolase activity"/>
    <property type="evidence" value="ECO:0007669"/>
    <property type="project" value="UniProtKB-KW"/>
</dbReference>
<evidence type="ECO:0000256" key="15">
    <source>
        <dbReference type="ARBA" id="ARBA00047984"/>
    </source>
</evidence>
<comment type="similarity">
    <text evidence="2">Belongs to the DEAD box helicase family. DEAH subfamily.</text>
</comment>
<evidence type="ECO:0000256" key="12">
    <source>
        <dbReference type="ARBA" id="ARBA00022871"/>
    </source>
</evidence>
<dbReference type="Gene3D" id="3.40.50.300">
    <property type="entry name" value="P-loop containing nucleotide triphosphate hydrolases"/>
    <property type="match status" value="2"/>
</dbReference>
<evidence type="ECO:0000256" key="11">
    <source>
        <dbReference type="ARBA" id="ARBA00022840"/>
    </source>
</evidence>
<dbReference type="PROSITE" id="PS51194">
    <property type="entry name" value="HELICASE_CTER"/>
    <property type="match status" value="1"/>
</dbReference>
<proteinExistence type="inferred from homology"/>
<protein>
    <recommendedName>
        <fullName evidence="4">Probable ATP-dependent RNA helicase spindle-E</fullName>
        <ecNumber evidence="3">3.6.4.13</ecNumber>
    </recommendedName>
</protein>
<comment type="subcellular location">
    <subcellularLocation>
        <location evidence="1">Cytoplasm</location>
    </subcellularLocation>
</comment>
<sequence length="1558" mass="175700">MDDEEDDIMDFFDFSKPFQRTVVSGGYCNATVVPEPLKSHKVPEKPVQGTEYSVSFARAEQNRLIKAFIADTEPAASTVSGLDDVDGDSLMAAEDAEHLRKLQCRELMEPLFGRYKFMMEANNLPIYESKQKIVDTIREHPVVVLQGPTGCGKTTQVPQFLLEQAYQRGEYCNIVVTQPRRIAAISIAERVARERGCDVGTLVGYKVGLKQKLSDDTRLLFVTTGVLLQWLINCKTAPRFTHIIMDEVHEREVDMDFLLIIAHRMLGTRNSQFKIILMSATIDAKVFMDYFKIPHADQLLPPVLHVARKHPYELSVFYLEDLARFRGDFLPDYRKPGIAEEMYTIAAKTAYACDQLIDEYEDDSRRLNFKPSIIMFLPGIGEIDHMASVLNGFQQVRASGVGPNTVPKFVILKLHSMMPASDQAAVFLKPPAGYRKIILSTNIAESSITVPDVKFVIDFCLQRVQIADSTNNFSTLTTQWAPRSNLEQRAGRAGRLMKGRVYRLIEKRHYLAGIPAMATPEMTRCPLGTVVLKAKLVDDGPPHAILGLALDPPNLSDICNTILQLKELGALFLTVRGSYSPYDGDMTYLGRVMAQLPMDLPFSKLVVLGYVFSVLPEAIIIAAGMSAKNIFSNQRSQHAFALKMHWADGSGSDGIAILNAYTAWRGKQEQGATTGGSTAEWCHRHGLELRSLTEMAELVREIEHRMDMCNLKEITGPNRVIWKPREKPIILKLIMAGAFYPNYFLINRVTNDNDESKRNTYSEVGNRDPFSTVYLSGFEHRSYIGPLYRQQIRDLLTEGNRSKQSVIKVEFDRSQNRIFVRFVGGEAERYKVPGRIRPEVYHAIKLRTLNRQGMQLRVMHHTDAVRVATELRLGRWQDNDWVPKRQFLANPHLAVVPLVHCARLTATVTYVCNPSKFYLRPLDRNVQLFEDIEQQLNAGHFQPFPRDHQFHRHDLVAAPIPQQQRYRRAQLVEEHDRTLAANRRSWTVFFLDHGATERLEVSTFRQLPSQLSQLPGQVFEASLAEVQPSAAKSPTGVWLKESAAFLTSKTQGIRLDVEVFSVVDRVANVVLRCGNFGEERTINEQLIETKLAQSSEESYPSKINHEMRTRVQRHIELDEQYRKEILADESELLRYIEDDDEEIVEPPAELLRITLQLRGPYSPLETRCYSSMASSFLKTVGIEQDSVNSVLLEANPQDTHEKLVIATGINENPANQKLTIRQTTIMPNIPGMPALMTLIFAHRCVLKMDDEGTRVCGVLGGLGCDPKSGASYYPEHDLSLPVDVEITQEDITDINALRYIMDSMLQSGRNENTTMFSGPTHGVLVGKVKEYILKILQRDRQLTVPNFVQNFEWLSPLDQGAGSSNKRRALDTTTVYDSPLFPIHPPLAIQPVKTNRLEFLQTHCTELHRLAQLSIKLPKGGITCKLCDVTLESQHGIRIHLYSKLHRDREHQIGYQHAILYVVAPSDSTQNNPSISPVSVLRSISKMDGLVGRPGILEISPHIGTMKPAPADRQISLMTSLKSFGAPLTLASPVSDMDVFAMQIGSRPKPCEEYEGCD</sequence>
<evidence type="ECO:0000256" key="14">
    <source>
        <dbReference type="ARBA" id="ARBA00023254"/>
    </source>
</evidence>
<dbReference type="SMART" id="SM00847">
    <property type="entry name" value="HA2"/>
    <property type="match status" value="1"/>
</dbReference>
<keyword evidence="11" id="KW-0067">ATP-binding</keyword>
<evidence type="ECO:0000256" key="5">
    <source>
        <dbReference type="ARBA" id="ARBA00022473"/>
    </source>
</evidence>
<evidence type="ECO:0000256" key="4">
    <source>
        <dbReference type="ARBA" id="ARBA00013352"/>
    </source>
</evidence>
<dbReference type="EC" id="3.6.4.13" evidence="3"/>
<dbReference type="SUPFAM" id="SSF52540">
    <property type="entry name" value="P-loop containing nucleoside triphosphate hydrolases"/>
    <property type="match status" value="1"/>
</dbReference>
<dbReference type="Gene3D" id="2.30.30.140">
    <property type="match status" value="1"/>
</dbReference>